<evidence type="ECO:0000256" key="1">
    <source>
        <dbReference type="ARBA" id="ARBA00004651"/>
    </source>
</evidence>
<dbReference type="KEGG" id="lby:Lbys_2892"/>
<keyword evidence="5 6" id="KW-0472">Membrane</keyword>
<dbReference type="InterPro" id="IPR005495">
    <property type="entry name" value="LptG/LptF_permease"/>
</dbReference>
<dbReference type="Proteomes" id="UP000007435">
    <property type="component" value="Chromosome"/>
</dbReference>
<reference key="1">
    <citation type="submission" date="2010-11" db="EMBL/GenBank/DDBJ databases">
        <title>The complete genome of Leadbetterella byssophila DSM 17132.</title>
        <authorList>
            <consortium name="US DOE Joint Genome Institute (JGI-PGF)"/>
            <person name="Lucas S."/>
            <person name="Copeland A."/>
            <person name="Lapidus A."/>
            <person name="Glavina del Rio T."/>
            <person name="Dalin E."/>
            <person name="Tice H."/>
            <person name="Bruce D."/>
            <person name="Goodwin L."/>
            <person name="Pitluck S."/>
            <person name="Kyrpides N."/>
            <person name="Mavromatis K."/>
            <person name="Ivanova N."/>
            <person name="Teshima H."/>
            <person name="Brettin T."/>
            <person name="Detter J.C."/>
            <person name="Han C."/>
            <person name="Tapia R."/>
            <person name="Land M."/>
            <person name="Hauser L."/>
            <person name="Markowitz V."/>
            <person name="Cheng J.-F."/>
            <person name="Hugenholtz P."/>
            <person name="Woyke T."/>
            <person name="Wu D."/>
            <person name="Tindall B."/>
            <person name="Pomrenke H.G."/>
            <person name="Brambilla E."/>
            <person name="Klenk H.-P."/>
            <person name="Eisen J.A."/>
        </authorList>
    </citation>
    <scope>NUCLEOTIDE SEQUENCE [LARGE SCALE GENOMIC DNA]</scope>
    <source>
        <strain>DSM 17132</strain>
    </source>
</reference>
<name>E4RSI4_LEAB4</name>
<feature type="transmembrane region" description="Helical" evidence="6">
    <location>
        <begin position="12"/>
        <end position="33"/>
    </location>
</feature>
<feature type="transmembrane region" description="Helical" evidence="6">
    <location>
        <begin position="279"/>
        <end position="297"/>
    </location>
</feature>
<gene>
    <name evidence="7" type="ordered locus">Lbys_2892</name>
</gene>
<keyword evidence="2" id="KW-1003">Cell membrane</keyword>
<evidence type="ECO:0000256" key="5">
    <source>
        <dbReference type="ARBA" id="ARBA00023136"/>
    </source>
</evidence>
<feature type="transmembrane region" description="Helical" evidence="6">
    <location>
        <begin position="100"/>
        <end position="123"/>
    </location>
</feature>
<evidence type="ECO:0000256" key="3">
    <source>
        <dbReference type="ARBA" id="ARBA00022692"/>
    </source>
</evidence>
<dbReference type="HOGENOM" id="CLU_028799_3_1_10"/>
<dbReference type="Pfam" id="PF03739">
    <property type="entry name" value="LptF_LptG"/>
    <property type="match status" value="1"/>
</dbReference>
<organism evidence="7 8">
    <name type="scientific">Leadbetterella byssophila (strain DSM 17132 / JCM 16389 / KACC 11308 / NBRC 106382 / 4M15)</name>
    <dbReference type="NCBI Taxonomy" id="649349"/>
    <lineage>
        <taxon>Bacteria</taxon>
        <taxon>Pseudomonadati</taxon>
        <taxon>Bacteroidota</taxon>
        <taxon>Cytophagia</taxon>
        <taxon>Cytophagales</taxon>
        <taxon>Leadbetterellaceae</taxon>
        <taxon>Leadbetterella</taxon>
    </lineage>
</organism>
<dbReference type="PANTHER" id="PTHR33529">
    <property type="entry name" value="SLR0882 PROTEIN-RELATED"/>
    <property type="match status" value="1"/>
</dbReference>
<dbReference type="RefSeq" id="WP_013409586.1">
    <property type="nucleotide sequence ID" value="NC_014655.1"/>
</dbReference>
<evidence type="ECO:0000256" key="2">
    <source>
        <dbReference type="ARBA" id="ARBA00022475"/>
    </source>
</evidence>
<sequence>MTKIDRYLIKRFLTTYVFAVFIIVLVILVIDFVEKNDDFMETKPSNHAIFFDYYLNLAPYWANYISPLMIFISTVFFTAKMASHTEIIAILGSGTSFRRLMLPYFIGSGIVAIYSFVMVGWFLPKANVPRIEFENKYIHNDFFFTGRDIHLAVQKNVYAYLSSYDNSSNTAYDFTLEKVENNRLVEKLSARRATYDDSLKKWKLYDYNIRKIGISKDEMTYEAITPLDTSIKLYPSDFGNSKNRQETMTISQLEDYIDLINSRGAEGVETYKIEYYQRFATPFAVIILSIMGLIVSARKARGGVGLQIAIGFVLAFLYIIFYILSKGIAEAGSMNPILAVWLPNIVFSIISVVMYFTVPR</sequence>
<dbReference type="EMBL" id="CP002305">
    <property type="protein sequence ID" value="ADQ18554.1"/>
    <property type="molecule type" value="Genomic_DNA"/>
</dbReference>
<protein>
    <submittedName>
        <fullName evidence="7">Permease YjgP/YjgQ family protein</fullName>
    </submittedName>
</protein>
<keyword evidence="8" id="KW-1185">Reference proteome</keyword>
<keyword evidence="3 6" id="KW-0812">Transmembrane</keyword>
<dbReference type="OrthoDB" id="9807977at2"/>
<dbReference type="AlphaFoldDB" id="E4RSI4"/>
<comment type="subcellular location">
    <subcellularLocation>
        <location evidence="1">Cell membrane</location>
        <topology evidence="1">Multi-pass membrane protein</topology>
    </subcellularLocation>
</comment>
<dbReference type="GO" id="GO:0015920">
    <property type="term" value="P:lipopolysaccharide transport"/>
    <property type="evidence" value="ECO:0007669"/>
    <property type="project" value="TreeGrafter"/>
</dbReference>
<keyword evidence="4 6" id="KW-1133">Transmembrane helix</keyword>
<feature type="transmembrane region" description="Helical" evidence="6">
    <location>
        <begin position="60"/>
        <end position="79"/>
    </location>
</feature>
<proteinExistence type="predicted"/>
<feature type="transmembrane region" description="Helical" evidence="6">
    <location>
        <begin position="337"/>
        <end position="358"/>
    </location>
</feature>
<dbReference type="PANTHER" id="PTHR33529:SF8">
    <property type="entry name" value="PERMEASE, YJGP_YJGQ FAMILY"/>
    <property type="match status" value="1"/>
</dbReference>
<dbReference type="eggNOG" id="COG0795">
    <property type="taxonomic scope" value="Bacteria"/>
</dbReference>
<evidence type="ECO:0000313" key="7">
    <source>
        <dbReference type="EMBL" id="ADQ18554.1"/>
    </source>
</evidence>
<evidence type="ECO:0000256" key="6">
    <source>
        <dbReference type="SAM" id="Phobius"/>
    </source>
</evidence>
<feature type="transmembrane region" description="Helical" evidence="6">
    <location>
        <begin position="304"/>
        <end position="325"/>
    </location>
</feature>
<evidence type="ECO:0000256" key="4">
    <source>
        <dbReference type="ARBA" id="ARBA00022989"/>
    </source>
</evidence>
<dbReference type="STRING" id="649349.Lbys_2892"/>
<dbReference type="GO" id="GO:0043190">
    <property type="term" value="C:ATP-binding cassette (ABC) transporter complex"/>
    <property type="evidence" value="ECO:0007669"/>
    <property type="project" value="TreeGrafter"/>
</dbReference>
<evidence type="ECO:0000313" key="8">
    <source>
        <dbReference type="Proteomes" id="UP000007435"/>
    </source>
</evidence>
<reference evidence="7 8" key="2">
    <citation type="journal article" date="2011" name="Stand. Genomic Sci.">
        <title>Complete genome sequence of Leadbetterella byssophila type strain (4M15).</title>
        <authorList>
            <person name="Abt B."/>
            <person name="Teshima H."/>
            <person name="Lucas S."/>
            <person name="Lapidus A."/>
            <person name="Del Rio T.G."/>
            <person name="Nolan M."/>
            <person name="Tice H."/>
            <person name="Cheng J.F."/>
            <person name="Pitluck S."/>
            <person name="Liolios K."/>
            <person name="Pagani I."/>
            <person name="Ivanova N."/>
            <person name="Mavromatis K."/>
            <person name="Pati A."/>
            <person name="Tapia R."/>
            <person name="Han C."/>
            <person name="Goodwin L."/>
            <person name="Chen A."/>
            <person name="Palaniappan K."/>
            <person name="Land M."/>
            <person name="Hauser L."/>
            <person name="Chang Y.J."/>
            <person name="Jeffries C.D."/>
            <person name="Rohde M."/>
            <person name="Goker M."/>
            <person name="Tindall B.J."/>
            <person name="Detter J.C."/>
            <person name="Woyke T."/>
            <person name="Bristow J."/>
            <person name="Eisen J.A."/>
            <person name="Markowitz V."/>
            <person name="Hugenholtz P."/>
            <person name="Klenk H.P."/>
            <person name="Kyrpides N.C."/>
        </authorList>
    </citation>
    <scope>NUCLEOTIDE SEQUENCE [LARGE SCALE GENOMIC DNA]</scope>
    <source>
        <strain evidence="8">DSM 17132 / JCM 16389 / KACC 11308 / NBRC 106382 / 4M15</strain>
    </source>
</reference>
<accession>E4RSI4</accession>